<sequence>MPPPPTHRRGEGGGGASQPPPSRAQVAVASHHAHCCLMCTVEEKGRYTSCRGLLHHHCPFTRSGAQHFFSDMFGFFLFMLFFPF</sequence>
<dbReference type="AlphaFoldDB" id="A0A0P0W646"/>
<evidence type="ECO:0000256" key="1">
    <source>
        <dbReference type="SAM" id="MobiDB-lite"/>
    </source>
</evidence>
<dbReference type="EMBL" id="AP008210">
    <property type="protein sequence ID" value="BAH92456.1"/>
    <property type="molecule type" value="Genomic_DNA"/>
</dbReference>
<gene>
    <name evidence="2" type="ordered locus">Os04g0103601</name>
</gene>
<name>A0A0P0W646_ORYSJ</name>
<dbReference type="KEGG" id="dosa:Os04g0103601"/>
<accession>A0A0P0W646</accession>
<feature type="region of interest" description="Disordered" evidence="1">
    <location>
        <begin position="1"/>
        <end position="23"/>
    </location>
</feature>
<evidence type="ECO:0000313" key="2">
    <source>
        <dbReference type="EMBL" id="BAH92456.1"/>
    </source>
</evidence>
<protein>
    <submittedName>
        <fullName evidence="2">Os04g0103601 protein</fullName>
    </submittedName>
</protein>
<reference evidence="2 3" key="1">
    <citation type="journal article" date="2005" name="Nature">
        <title>The map-based sequence of the rice genome.</title>
        <authorList>
            <consortium name="International rice genome sequencing project (IRGSP)"/>
            <person name="Matsumoto T."/>
            <person name="Wu J."/>
            <person name="Kanamori H."/>
            <person name="Katayose Y."/>
            <person name="Fujisawa M."/>
            <person name="Namiki N."/>
            <person name="Mizuno H."/>
            <person name="Yamamoto K."/>
            <person name="Antonio B.A."/>
            <person name="Baba T."/>
            <person name="Sakata K."/>
            <person name="Nagamura Y."/>
            <person name="Aoki H."/>
            <person name="Arikawa K."/>
            <person name="Arita K."/>
            <person name="Bito T."/>
            <person name="Chiden Y."/>
            <person name="Fujitsuka N."/>
            <person name="Fukunaka R."/>
            <person name="Hamada M."/>
            <person name="Harada C."/>
            <person name="Hayashi A."/>
            <person name="Hijishita S."/>
            <person name="Honda M."/>
            <person name="Hosokawa S."/>
            <person name="Ichikawa Y."/>
            <person name="Idonuma A."/>
            <person name="Iijima M."/>
            <person name="Ikeda M."/>
            <person name="Ikeno M."/>
            <person name="Ito K."/>
            <person name="Ito S."/>
            <person name="Ito T."/>
            <person name="Ito Y."/>
            <person name="Ito Y."/>
            <person name="Iwabuchi A."/>
            <person name="Kamiya K."/>
            <person name="Karasawa W."/>
            <person name="Kurita K."/>
            <person name="Katagiri S."/>
            <person name="Kikuta A."/>
            <person name="Kobayashi H."/>
            <person name="Kobayashi N."/>
            <person name="Machita K."/>
            <person name="Maehara T."/>
            <person name="Masukawa M."/>
            <person name="Mizubayashi T."/>
            <person name="Mukai Y."/>
            <person name="Nagasaki H."/>
            <person name="Nagata Y."/>
            <person name="Naito S."/>
            <person name="Nakashima M."/>
            <person name="Nakama Y."/>
            <person name="Nakamichi Y."/>
            <person name="Nakamura M."/>
            <person name="Meguro A."/>
            <person name="Negishi M."/>
            <person name="Ohta I."/>
            <person name="Ohta T."/>
            <person name="Okamoto M."/>
            <person name="Ono N."/>
            <person name="Saji S."/>
            <person name="Sakaguchi M."/>
            <person name="Sakai K."/>
            <person name="Shibata M."/>
            <person name="Shimokawa T."/>
            <person name="Song J."/>
            <person name="Takazaki Y."/>
            <person name="Terasawa K."/>
            <person name="Tsugane M."/>
            <person name="Tsuji K."/>
            <person name="Ueda S."/>
            <person name="Waki K."/>
            <person name="Yamagata H."/>
            <person name="Yamamoto M."/>
            <person name="Yamamoto S."/>
            <person name="Yamane H."/>
            <person name="Yoshiki S."/>
            <person name="Yoshihara R."/>
            <person name="Yukawa K."/>
            <person name="Zhong H."/>
            <person name="Yano M."/>
            <person name="Yuan Q."/>
            <person name="Ouyang S."/>
            <person name="Liu J."/>
            <person name="Jones K.M."/>
            <person name="Gansberger K."/>
            <person name="Moffat K."/>
            <person name="Hill J."/>
            <person name="Bera J."/>
            <person name="Fadrosh D."/>
            <person name="Jin S."/>
            <person name="Johri S."/>
            <person name="Kim M."/>
            <person name="Overton L."/>
            <person name="Reardon M."/>
            <person name="Tsitrin T."/>
            <person name="Vuong H."/>
            <person name="Weaver B."/>
            <person name="Ciecko A."/>
            <person name="Tallon L."/>
            <person name="Jackson J."/>
            <person name="Pai G."/>
            <person name="Aken S.V."/>
            <person name="Utterback T."/>
            <person name="Reidmuller S."/>
            <person name="Feldblyum T."/>
            <person name="Hsiao J."/>
            <person name="Zismann V."/>
            <person name="Iobst S."/>
            <person name="de Vazeille A.R."/>
            <person name="Buell C.R."/>
            <person name="Ying K."/>
            <person name="Li Y."/>
            <person name="Lu T."/>
            <person name="Huang Y."/>
            <person name="Zhao Q."/>
            <person name="Feng Q."/>
            <person name="Zhang L."/>
            <person name="Zhu J."/>
            <person name="Weng Q."/>
            <person name="Mu J."/>
            <person name="Lu Y."/>
            <person name="Fan D."/>
            <person name="Liu Y."/>
            <person name="Guan J."/>
            <person name="Zhang Y."/>
            <person name="Yu S."/>
            <person name="Liu X."/>
            <person name="Zhang Y."/>
            <person name="Hong G."/>
            <person name="Han B."/>
            <person name="Choisne N."/>
            <person name="Demange N."/>
            <person name="Orjeda G."/>
            <person name="Samain S."/>
            <person name="Cattolico L."/>
            <person name="Pelletier E."/>
            <person name="Couloux A."/>
            <person name="Segurens B."/>
            <person name="Wincker P."/>
            <person name="D'Hont A."/>
            <person name="Scarpelli C."/>
            <person name="Weissenbach J."/>
            <person name="Salanoubat M."/>
            <person name="Quetier F."/>
            <person name="Yu Y."/>
            <person name="Kim H.R."/>
            <person name="Rambo T."/>
            <person name="Currie J."/>
            <person name="Collura K."/>
            <person name="Luo M."/>
            <person name="Yang T."/>
            <person name="Ammiraju J.S.S."/>
            <person name="Engler F."/>
            <person name="Soderlund C."/>
            <person name="Wing R.A."/>
            <person name="Palmer L.E."/>
            <person name="de la Bastide M."/>
            <person name="Spiegel L."/>
            <person name="Nascimento L."/>
            <person name="Zutavern T."/>
            <person name="O'Shaughnessy A."/>
            <person name="Dike S."/>
            <person name="Dedhia N."/>
            <person name="Preston R."/>
            <person name="Balija V."/>
            <person name="McCombie W.R."/>
            <person name="Chow T."/>
            <person name="Chen H."/>
            <person name="Chung M."/>
            <person name="Chen C."/>
            <person name="Shaw J."/>
            <person name="Wu H."/>
            <person name="Hsiao K."/>
            <person name="Chao Y."/>
            <person name="Chu M."/>
            <person name="Cheng C."/>
            <person name="Hour A."/>
            <person name="Lee P."/>
            <person name="Lin S."/>
            <person name="Lin Y."/>
            <person name="Liou J."/>
            <person name="Liu S."/>
            <person name="Hsing Y."/>
            <person name="Raghuvanshi S."/>
            <person name="Mohanty A."/>
            <person name="Bharti A.K."/>
            <person name="Gaur A."/>
            <person name="Gupta V."/>
            <person name="Kumar D."/>
            <person name="Ravi V."/>
            <person name="Vij S."/>
            <person name="Kapur A."/>
            <person name="Khurana P."/>
            <person name="Khurana P."/>
            <person name="Khurana J.P."/>
            <person name="Tyagi A.K."/>
            <person name="Gaikwad K."/>
            <person name="Singh A."/>
            <person name="Dalal V."/>
            <person name="Srivastava S."/>
            <person name="Dixit A."/>
            <person name="Pal A.K."/>
            <person name="Ghazi I.A."/>
            <person name="Yadav M."/>
            <person name="Pandit A."/>
            <person name="Bhargava A."/>
            <person name="Sureshbabu K."/>
            <person name="Batra K."/>
            <person name="Sharma T.R."/>
            <person name="Mohapatra T."/>
            <person name="Singh N.K."/>
            <person name="Messing J."/>
            <person name="Nelson A.B."/>
            <person name="Fuks G."/>
            <person name="Kavchok S."/>
            <person name="Keizer G."/>
            <person name="Linton E."/>
            <person name="Llaca V."/>
            <person name="Song R."/>
            <person name="Tanyolac B."/>
            <person name="Young S."/>
            <person name="Ho-Il K."/>
            <person name="Hahn J.H."/>
            <person name="Sangsakoo G."/>
            <person name="Vanavichit A."/>
            <person name="de Mattos Luiz.A.T."/>
            <person name="Zimmer P.D."/>
            <person name="Malone G."/>
            <person name="Dellagostin O."/>
            <person name="de Oliveira A.C."/>
            <person name="Bevan M."/>
            <person name="Bancroft I."/>
            <person name="Minx P."/>
            <person name="Cordum H."/>
            <person name="Wilson R."/>
            <person name="Cheng Z."/>
            <person name="Jin W."/>
            <person name="Jiang J."/>
            <person name="Leong S.A."/>
            <person name="Iwama H."/>
            <person name="Gojobori T."/>
            <person name="Itoh T."/>
            <person name="Niimura Y."/>
            <person name="Fujii Y."/>
            <person name="Habara T."/>
            <person name="Sakai H."/>
            <person name="Sato Y."/>
            <person name="Wilson G."/>
            <person name="Kumar K."/>
            <person name="McCouch S."/>
            <person name="Juretic N."/>
            <person name="Hoen D."/>
            <person name="Wright S."/>
            <person name="Bruskiewich R."/>
            <person name="Bureau T."/>
            <person name="Miyao A."/>
            <person name="Hirochika H."/>
            <person name="Nishikawa T."/>
            <person name="Kadowaki K."/>
            <person name="Sugiura M."/>
            <person name="Burr B."/>
            <person name="Sasaki T."/>
        </authorList>
    </citation>
    <scope>NUCLEOTIDE SEQUENCE [LARGE SCALE GENOMIC DNA]</scope>
    <source>
        <strain evidence="3">cv. Nipponbare</strain>
    </source>
</reference>
<proteinExistence type="predicted"/>
<evidence type="ECO:0000313" key="3">
    <source>
        <dbReference type="Proteomes" id="UP000000763"/>
    </source>
</evidence>
<organism evidence="2 3">
    <name type="scientific">Oryza sativa subsp. japonica</name>
    <name type="common">Rice</name>
    <dbReference type="NCBI Taxonomy" id="39947"/>
    <lineage>
        <taxon>Eukaryota</taxon>
        <taxon>Viridiplantae</taxon>
        <taxon>Streptophyta</taxon>
        <taxon>Embryophyta</taxon>
        <taxon>Tracheophyta</taxon>
        <taxon>Spermatophyta</taxon>
        <taxon>Magnoliopsida</taxon>
        <taxon>Liliopsida</taxon>
        <taxon>Poales</taxon>
        <taxon>Poaceae</taxon>
        <taxon>BOP clade</taxon>
        <taxon>Oryzoideae</taxon>
        <taxon>Oryzeae</taxon>
        <taxon>Oryzinae</taxon>
        <taxon>Oryza</taxon>
        <taxon>Oryza sativa</taxon>
    </lineage>
</organism>
<dbReference type="Gramene" id="Os04t0103601-01">
    <property type="protein sequence ID" value="Os04t0103601-01"/>
    <property type="gene ID" value="Os04g0103601"/>
</dbReference>
<reference evidence="3" key="2">
    <citation type="journal article" date="2008" name="Nucleic Acids Res.">
        <title>The rice annotation project database (RAP-DB): 2008 update.</title>
        <authorList>
            <consortium name="The rice annotation project (RAP)"/>
        </authorList>
    </citation>
    <scope>GENOME REANNOTATION</scope>
    <source>
        <strain evidence="3">cv. Nipponbare</strain>
    </source>
</reference>
<dbReference type="Proteomes" id="UP000000763">
    <property type="component" value="Chromosome 4"/>
</dbReference>